<gene>
    <name evidence="1" type="ORF">SDC9_200718</name>
</gene>
<comment type="caution">
    <text evidence="1">The sequence shown here is derived from an EMBL/GenBank/DDBJ whole genome shotgun (WGS) entry which is preliminary data.</text>
</comment>
<organism evidence="1">
    <name type="scientific">bioreactor metagenome</name>
    <dbReference type="NCBI Taxonomy" id="1076179"/>
    <lineage>
        <taxon>unclassified sequences</taxon>
        <taxon>metagenomes</taxon>
        <taxon>ecological metagenomes</taxon>
    </lineage>
</organism>
<protein>
    <submittedName>
        <fullName evidence="1">Uncharacterized protein</fullName>
    </submittedName>
</protein>
<dbReference type="AlphaFoldDB" id="A0A645INY4"/>
<sequence length="61" mass="7158">MVEINIYDMSGRLVRQVLRENQGYGKYIQKIDVEHLKMKKGNYICELKVDGVLKKSVPFIK</sequence>
<name>A0A645INY4_9ZZZZ</name>
<dbReference type="NCBIfam" id="TIGR04183">
    <property type="entry name" value="Por_Secre_tail"/>
    <property type="match status" value="1"/>
</dbReference>
<dbReference type="InterPro" id="IPR026444">
    <property type="entry name" value="Secre_tail"/>
</dbReference>
<dbReference type="EMBL" id="VSSQ01119784">
    <property type="protein sequence ID" value="MPN53055.1"/>
    <property type="molecule type" value="Genomic_DNA"/>
</dbReference>
<reference evidence="1" key="1">
    <citation type="submission" date="2019-08" db="EMBL/GenBank/DDBJ databases">
        <authorList>
            <person name="Kucharzyk K."/>
            <person name="Murdoch R.W."/>
            <person name="Higgins S."/>
            <person name="Loffler F."/>
        </authorList>
    </citation>
    <scope>NUCLEOTIDE SEQUENCE</scope>
</reference>
<evidence type="ECO:0000313" key="1">
    <source>
        <dbReference type="EMBL" id="MPN53055.1"/>
    </source>
</evidence>
<accession>A0A645INY4</accession>
<proteinExistence type="predicted"/>